<evidence type="ECO:0000313" key="1">
    <source>
        <dbReference type="EMBL" id="KAF2463389.1"/>
    </source>
</evidence>
<keyword evidence="2" id="KW-1185">Reference proteome</keyword>
<comment type="caution">
    <text evidence="1">The sequence shown here is derived from an EMBL/GenBank/DDBJ whole genome shotgun (WGS) entry which is preliminary data.</text>
</comment>
<name>A0ACB6Q912_9PLEO</name>
<evidence type="ECO:0000313" key="2">
    <source>
        <dbReference type="Proteomes" id="UP000799755"/>
    </source>
</evidence>
<proteinExistence type="predicted"/>
<reference evidence="1" key="1">
    <citation type="journal article" date="2020" name="Stud. Mycol.">
        <title>101 Dothideomycetes genomes: a test case for predicting lifestyles and emergence of pathogens.</title>
        <authorList>
            <person name="Haridas S."/>
            <person name="Albert R."/>
            <person name="Binder M."/>
            <person name="Bloem J."/>
            <person name="Labutti K."/>
            <person name="Salamov A."/>
            <person name="Andreopoulos B."/>
            <person name="Baker S."/>
            <person name="Barry K."/>
            <person name="Bills G."/>
            <person name="Bluhm B."/>
            <person name="Cannon C."/>
            <person name="Castanera R."/>
            <person name="Culley D."/>
            <person name="Daum C."/>
            <person name="Ezra D."/>
            <person name="Gonzalez J."/>
            <person name="Henrissat B."/>
            <person name="Kuo A."/>
            <person name="Liang C."/>
            <person name="Lipzen A."/>
            <person name="Lutzoni F."/>
            <person name="Magnuson J."/>
            <person name="Mondo S."/>
            <person name="Nolan M."/>
            <person name="Ohm R."/>
            <person name="Pangilinan J."/>
            <person name="Park H.-J."/>
            <person name="Ramirez L."/>
            <person name="Alfaro M."/>
            <person name="Sun H."/>
            <person name="Tritt A."/>
            <person name="Yoshinaga Y."/>
            <person name="Zwiers L.-H."/>
            <person name="Turgeon B."/>
            <person name="Goodwin S."/>
            <person name="Spatafora J."/>
            <person name="Crous P."/>
            <person name="Grigoriev I."/>
        </authorList>
    </citation>
    <scope>NUCLEOTIDE SEQUENCE</scope>
    <source>
        <strain evidence="1">ATCC 200398</strain>
    </source>
</reference>
<sequence>MAYNSQYDPNMYQSGSPQPGYIQPSHSQNDYAQQPQPAYVNGRNPAFEYHAAEELLKSKKK</sequence>
<accession>A0ACB6Q912</accession>
<gene>
    <name evidence="1" type="ORF">BDR25DRAFT_307827</name>
</gene>
<dbReference type="Proteomes" id="UP000799755">
    <property type="component" value="Unassembled WGS sequence"/>
</dbReference>
<protein>
    <submittedName>
        <fullName evidence="1">Uncharacterized protein</fullName>
    </submittedName>
</protein>
<organism evidence="1 2">
    <name type="scientific">Lindgomyces ingoldianus</name>
    <dbReference type="NCBI Taxonomy" id="673940"/>
    <lineage>
        <taxon>Eukaryota</taxon>
        <taxon>Fungi</taxon>
        <taxon>Dikarya</taxon>
        <taxon>Ascomycota</taxon>
        <taxon>Pezizomycotina</taxon>
        <taxon>Dothideomycetes</taxon>
        <taxon>Pleosporomycetidae</taxon>
        <taxon>Pleosporales</taxon>
        <taxon>Lindgomycetaceae</taxon>
        <taxon>Lindgomyces</taxon>
    </lineage>
</organism>
<dbReference type="EMBL" id="MU003551">
    <property type="protein sequence ID" value="KAF2463389.1"/>
    <property type="molecule type" value="Genomic_DNA"/>
</dbReference>